<evidence type="ECO:0000313" key="4">
    <source>
        <dbReference type="Proteomes" id="UP001515480"/>
    </source>
</evidence>
<dbReference type="GO" id="GO:0005737">
    <property type="term" value="C:cytoplasm"/>
    <property type="evidence" value="ECO:0007669"/>
    <property type="project" value="TreeGrafter"/>
</dbReference>
<dbReference type="Gene3D" id="3.40.50.1820">
    <property type="entry name" value="alpha/beta hydrolase"/>
    <property type="match status" value="1"/>
</dbReference>
<dbReference type="Pfam" id="PF03959">
    <property type="entry name" value="FSH1"/>
    <property type="match status" value="1"/>
</dbReference>
<dbReference type="GO" id="GO:0005634">
    <property type="term" value="C:nucleus"/>
    <property type="evidence" value="ECO:0007669"/>
    <property type="project" value="TreeGrafter"/>
</dbReference>
<proteinExistence type="predicted"/>
<dbReference type="GO" id="GO:0016787">
    <property type="term" value="F:hydrolase activity"/>
    <property type="evidence" value="ECO:0007669"/>
    <property type="project" value="UniProtKB-KW"/>
</dbReference>
<evidence type="ECO:0000256" key="1">
    <source>
        <dbReference type="ARBA" id="ARBA00022801"/>
    </source>
</evidence>
<dbReference type="InterPro" id="IPR005645">
    <property type="entry name" value="FSH-like_dom"/>
</dbReference>
<dbReference type="InterPro" id="IPR050593">
    <property type="entry name" value="LovG"/>
</dbReference>
<dbReference type="Proteomes" id="UP001515480">
    <property type="component" value="Unassembled WGS sequence"/>
</dbReference>
<dbReference type="PANTHER" id="PTHR48070">
    <property type="entry name" value="ESTERASE OVCA2"/>
    <property type="match status" value="1"/>
</dbReference>
<keyword evidence="4" id="KW-1185">Reference proteome</keyword>
<comment type="caution">
    <text evidence="3">The sequence shown here is derived from an EMBL/GenBank/DDBJ whole genome shotgun (WGS) entry which is preliminary data.</text>
</comment>
<accession>A0AB34K6T8</accession>
<feature type="domain" description="Serine hydrolase" evidence="2">
    <location>
        <begin position="123"/>
        <end position="358"/>
    </location>
</feature>
<organism evidence="3 4">
    <name type="scientific">Prymnesium parvum</name>
    <name type="common">Toxic golden alga</name>
    <dbReference type="NCBI Taxonomy" id="97485"/>
    <lineage>
        <taxon>Eukaryota</taxon>
        <taxon>Haptista</taxon>
        <taxon>Haptophyta</taxon>
        <taxon>Prymnesiophyceae</taxon>
        <taxon>Prymnesiales</taxon>
        <taxon>Prymnesiaceae</taxon>
        <taxon>Prymnesium</taxon>
    </lineage>
</organism>
<dbReference type="AlphaFoldDB" id="A0AB34K6T8"/>
<dbReference type="PANTHER" id="PTHR48070:SF6">
    <property type="entry name" value="ESTERASE OVCA2"/>
    <property type="match status" value="1"/>
</dbReference>
<dbReference type="InterPro" id="IPR029058">
    <property type="entry name" value="AB_hydrolase_fold"/>
</dbReference>
<dbReference type="EMBL" id="JBGBPQ010000001">
    <property type="protein sequence ID" value="KAL1529835.1"/>
    <property type="molecule type" value="Genomic_DNA"/>
</dbReference>
<keyword evidence="1" id="KW-0378">Hydrolase</keyword>
<dbReference type="SUPFAM" id="SSF53474">
    <property type="entry name" value="alpha/beta-Hydrolases"/>
    <property type="match status" value="1"/>
</dbReference>
<protein>
    <recommendedName>
        <fullName evidence="2">Serine hydrolase domain-containing protein</fullName>
    </recommendedName>
</protein>
<evidence type="ECO:0000313" key="3">
    <source>
        <dbReference type="EMBL" id="KAL1529835.1"/>
    </source>
</evidence>
<reference evidence="3 4" key="1">
    <citation type="journal article" date="2024" name="Science">
        <title>Giant polyketide synthase enzymes in the biosynthesis of giant marine polyether toxins.</title>
        <authorList>
            <person name="Fallon T.R."/>
            <person name="Shende V.V."/>
            <person name="Wierzbicki I.H."/>
            <person name="Pendleton A.L."/>
            <person name="Watervoot N.F."/>
            <person name="Auber R.P."/>
            <person name="Gonzalez D.J."/>
            <person name="Wisecaver J.H."/>
            <person name="Moore B.S."/>
        </authorList>
    </citation>
    <scope>NUCLEOTIDE SEQUENCE [LARGE SCALE GENOMIC DNA]</scope>
    <source>
        <strain evidence="3 4">12B1</strain>
    </source>
</reference>
<sequence>MPLSLEQLQRIQAEALADDLEIDFERMSSWTEAMAISYFESGEEPAPPPQPDPALVELLARVNLEHLIEAVSDQTVDKWAQIYRYERPRFLPLLKELGVTKLAERQMIRDCIRTLVEKSPARRPRALCLHGRCTNGGFITKLVENFVKPLREACDLIPLDAPYAVPQDMKDAYYRTLCAMCPEPHLQFFNAVDGFATLQHDSDEYEALMQEFGEMADRVVALVAPGFGVDQLEVSVSFVREAMVANAPIDGVICFSNGCMPAAIAVRQMMREPELSQEALNLKFACFFSGYLPQNLPLGHRFATCLESQPCNVPTLHVLGLEDELVSRSLNEEFQRKFSDTSYQVKFQGGHEIPNLVKYPDASKGIQDFVNLHVHS</sequence>
<name>A0AB34K6T8_PRYPA</name>
<gene>
    <name evidence="3" type="ORF">AB1Y20_000767</name>
</gene>
<evidence type="ECO:0000259" key="2">
    <source>
        <dbReference type="Pfam" id="PF03959"/>
    </source>
</evidence>